<feature type="transmembrane region" description="Helical" evidence="3">
    <location>
        <begin position="23"/>
        <end position="45"/>
    </location>
</feature>
<evidence type="ECO:0000256" key="2">
    <source>
        <dbReference type="RuleBase" id="RU000411"/>
    </source>
</evidence>
<dbReference type="AlphaFoldDB" id="A0A0C2J508"/>
<keyword evidence="3" id="KW-0812">Transmembrane</keyword>
<dbReference type="Proteomes" id="UP000031668">
    <property type="component" value="Unassembled WGS sequence"/>
</dbReference>
<dbReference type="SMART" id="SM00093">
    <property type="entry name" value="SERPIN"/>
    <property type="match status" value="1"/>
</dbReference>
<comment type="similarity">
    <text evidence="1 2">Belongs to the serpin family.</text>
</comment>
<accession>A0A0C2J508</accession>
<dbReference type="GO" id="GO:0004867">
    <property type="term" value="F:serine-type endopeptidase inhibitor activity"/>
    <property type="evidence" value="ECO:0007669"/>
    <property type="project" value="InterPro"/>
</dbReference>
<name>A0A0C2J508_THEKT</name>
<dbReference type="PANTHER" id="PTHR11461:SF211">
    <property type="entry name" value="GH10112P-RELATED"/>
    <property type="match status" value="1"/>
</dbReference>
<dbReference type="OMA" id="PVQMMCK"/>
<dbReference type="InterPro" id="IPR036186">
    <property type="entry name" value="Serpin_sf"/>
</dbReference>
<organism evidence="5 6">
    <name type="scientific">Thelohanellus kitauei</name>
    <name type="common">Myxosporean</name>
    <dbReference type="NCBI Taxonomy" id="669202"/>
    <lineage>
        <taxon>Eukaryota</taxon>
        <taxon>Metazoa</taxon>
        <taxon>Cnidaria</taxon>
        <taxon>Myxozoa</taxon>
        <taxon>Myxosporea</taxon>
        <taxon>Bivalvulida</taxon>
        <taxon>Platysporina</taxon>
        <taxon>Myxobolidae</taxon>
        <taxon>Thelohanellus</taxon>
    </lineage>
</organism>
<dbReference type="OrthoDB" id="5966977at2759"/>
<gene>
    <name evidence="5" type="ORF">RF11_09342</name>
</gene>
<feature type="domain" description="Serpin" evidence="4">
    <location>
        <begin position="11"/>
        <end position="371"/>
    </location>
</feature>
<dbReference type="InterPro" id="IPR000215">
    <property type="entry name" value="Serpin_fam"/>
</dbReference>
<dbReference type="Pfam" id="PF00079">
    <property type="entry name" value="Serpin"/>
    <property type="match status" value="1"/>
</dbReference>
<dbReference type="PANTHER" id="PTHR11461">
    <property type="entry name" value="SERINE PROTEASE INHIBITOR, SERPIN"/>
    <property type="match status" value="1"/>
</dbReference>
<comment type="caution">
    <text evidence="5">The sequence shown here is derived from an EMBL/GenBank/DDBJ whole genome shotgun (WGS) entry which is preliminary data.</text>
</comment>
<dbReference type="SUPFAM" id="SSF56574">
    <property type="entry name" value="Serpins"/>
    <property type="match status" value="1"/>
</dbReference>
<evidence type="ECO:0000259" key="4">
    <source>
        <dbReference type="SMART" id="SM00093"/>
    </source>
</evidence>
<dbReference type="InterPro" id="IPR042178">
    <property type="entry name" value="Serpin_sf_1"/>
</dbReference>
<sequence length="374" mass="43403">MSSEGLNSFTSTVLSHLYTSQNATGHIALSGISLYILLGVINVGLRGRSYDELSQFLGEKFEELYETNTWKNSHIAEKWIYLRNMAEELSFENSRLFCSCDLNHHYEQISFSIFSLEIKKEDFSDPFLAAHKINHWLIKDTYGSIKNVFHPSMLGKNKLIFYDTVFFCAGWRVNFNVSHTKKETFYDDHGRKFQVSMMNQESYNRLYDSKDQNYRILFKSSAKQHLYSAIVLPKEGHSLKDVLKTIKLDQIHTHFETAPMKFVKLKLPKFKLYRKNDYVKTLKEFGIKDIFDRTRADFGKMTNQSVYIGSLMQVVNVDVNEFGINVAPINELIVESSPLKLKEFYVTKPFLFLIFKFPAKPVLFSAIITNPTAV</sequence>
<dbReference type="Gene3D" id="2.30.39.10">
    <property type="entry name" value="Alpha-1-antitrypsin, domain 1"/>
    <property type="match status" value="1"/>
</dbReference>
<evidence type="ECO:0000313" key="6">
    <source>
        <dbReference type="Proteomes" id="UP000031668"/>
    </source>
</evidence>
<dbReference type="EMBL" id="JWZT01004427">
    <property type="protein sequence ID" value="KII64148.1"/>
    <property type="molecule type" value="Genomic_DNA"/>
</dbReference>
<dbReference type="InterPro" id="IPR042185">
    <property type="entry name" value="Serpin_sf_2"/>
</dbReference>
<dbReference type="Gene3D" id="3.30.497.10">
    <property type="entry name" value="Antithrombin, subunit I, domain 2"/>
    <property type="match status" value="1"/>
</dbReference>
<dbReference type="GO" id="GO:0005615">
    <property type="term" value="C:extracellular space"/>
    <property type="evidence" value="ECO:0007669"/>
    <property type="project" value="InterPro"/>
</dbReference>
<protein>
    <submittedName>
        <fullName evidence="5">Glia-derived nexin</fullName>
    </submittedName>
</protein>
<proteinExistence type="inferred from homology"/>
<evidence type="ECO:0000313" key="5">
    <source>
        <dbReference type="EMBL" id="KII64148.1"/>
    </source>
</evidence>
<keyword evidence="6" id="KW-1185">Reference proteome</keyword>
<keyword evidence="3" id="KW-1133">Transmembrane helix</keyword>
<evidence type="ECO:0000256" key="1">
    <source>
        <dbReference type="ARBA" id="ARBA00009500"/>
    </source>
</evidence>
<reference evidence="5 6" key="1">
    <citation type="journal article" date="2014" name="Genome Biol. Evol.">
        <title>The genome of the myxosporean Thelohanellus kitauei shows adaptations to nutrient acquisition within its fish host.</title>
        <authorList>
            <person name="Yang Y."/>
            <person name="Xiong J."/>
            <person name="Zhou Z."/>
            <person name="Huo F."/>
            <person name="Miao W."/>
            <person name="Ran C."/>
            <person name="Liu Y."/>
            <person name="Zhang J."/>
            <person name="Feng J."/>
            <person name="Wang M."/>
            <person name="Wang M."/>
            <person name="Wang L."/>
            <person name="Yao B."/>
        </authorList>
    </citation>
    <scope>NUCLEOTIDE SEQUENCE [LARGE SCALE GENOMIC DNA]</scope>
    <source>
        <strain evidence="5">Wuqing</strain>
    </source>
</reference>
<keyword evidence="3" id="KW-0472">Membrane</keyword>
<dbReference type="InterPro" id="IPR023796">
    <property type="entry name" value="Serpin_dom"/>
</dbReference>
<evidence type="ECO:0000256" key="3">
    <source>
        <dbReference type="SAM" id="Phobius"/>
    </source>
</evidence>